<gene>
    <name evidence="7" type="ORF">PSALAMII_LOCUS6</name>
</gene>
<keyword evidence="5" id="KW-0442">Lipid degradation</keyword>
<evidence type="ECO:0000259" key="6">
    <source>
        <dbReference type="PROSITE" id="PS51635"/>
    </source>
</evidence>
<name>A0A9W4N053_9EURO</name>
<dbReference type="GO" id="GO:0046983">
    <property type="term" value="F:protein dimerization activity"/>
    <property type="evidence" value="ECO:0007669"/>
    <property type="project" value="InterPro"/>
</dbReference>
<evidence type="ECO:0000256" key="4">
    <source>
        <dbReference type="ARBA" id="ARBA00023098"/>
    </source>
</evidence>
<dbReference type="PANTHER" id="PTHR24185:SF8">
    <property type="entry name" value="PNPLA DOMAIN-CONTAINING PROTEIN"/>
    <property type="match status" value="1"/>
</dbReference>
<proteinExistence type="predicted"/>
<organism evidence="7 8">
    <name type="scientific">Penicillium salamii</name>
    <dbReference type="NCBI Taxonomy" id="1612424"/>
    <lineage>
        <taxon>Eukaryota</taxon>
        <taxon>Fungi</taxon>
        <taxon>Dikarya</taxon>
        <taxon>Ascomycota</taxon>
        <taxon>Pezizomycotina</taxon>
        <taxon>Eurotiomycetes</taxon>
        <taxon>Eurotiomycetidae</taxon>
        <taxon>Eurotiales</taxon>
        <taxon>Aspergillaceae</taxon>
        <taxon>Penicillium</taxon>
    </lineage>
</organism>
<comment type="caution">
    <text evidence="7">The sequence shown here is derived from an EMBL/GenBank/DDBJ whole genome shotgun (WGS) entry which is preliminary data.</text>
</comment>
<dbReference type="AlphaFoldDB" id="A0A9W4N053"/>
<dbReference type="GO" id="GO:0003677">
    <property type="term" value="F:DNA binding"/>
    <property type="evidence" value="ECO:0007669"/>
    <property type="project" value="InterPro"/>
</dbReference>
<dbReference type="Proteomes" id="UP001152592">
    <property type="component" value="Unassembled WGS sequence"/>
</dbReference>
<feature type="domain" description="PNPLA" evidence="6">
    <location>
        <begin position="486"/>
        <end position="756"/>
    </location>
</feature>
<feature type="short sequence motif" description="DGA/G" evidence="5">
    <location>
        <begin position="743"/>
        <end position="745"/>
    </location>
</feature>
<keyword evidence="5" id="KW-0378">Hydrolase</keyword>
<dbReference type="SUPFAM" id="SSF52151">
    <property type="entry name" value="FabD/lysophospholipase-like"/>
    <property type="match status" value="1"/>
</dbReference>
<feature type="active site" description="Nucleophile" evidence="5">
    <location>
        <position position="525"/>
    </location>
</feature>
<dbReference type="CDD" id="cd07199">
    <property type="entry name" value="Pat17_PNPLA8_PNPLA9_like"/>
    <property type="match status" value="1"/>
</dbReference>
<keyword evidence="1" id="KW-0479">Metal-binding</keyword>
<dbReference type="InterPro" id="IPR002641">
    <property type="entry name" value="PNPLA_dom"/>
</dbReference>
<dbReference type="Gene3D" id="3.40.1090.10">
    <property type="entry name" value="Cytosolic phospholipase A2 catalytic domain"/>
    <property type="match status" value="1"/>
</dbReference>
<dbReference type="SUPFAM" id="SSF55455">
    <property type="entry name" value="SRF-like"/>
    <property type="match status" value="1"/>
</dbReference>
<dbReference type="Pfam" id="PF01734">
    <property type="entry name" value="Patatin"/>
    <property type="match status" value="1"/>
</dbReference>
<dbReference type="OrthoDB" id="3335358at2759"/>
<keyword evidence="2" id="KW-0863">Zinc-finger</keyword>
<dbReference type="GO" id="GO:0019369">
    <property type="term" value="P:arachidonate metabolic process"/>
    <property type="evidence" value="ECO:0007669"/>
    <property type="project" value="TreeGrafter"/>
</dbReference>
<dbReference type="InterPro" id="IPR017907">
    <property type="entry name" value="Znf_RING_CS"/>
</dbReference>
<dbReference type="InterPro" id="IPR016035">
    <property type="entry name" value="Acyl_Trfase/lysoPLipase"/>
</dbReference>
<keyword evidence="3" id="KW-0862">Zinc</keyword>
<feature type="active site" description="Proton acceptor" evidence="5">
    <location>
        <position position="743"/>
    </location>
</feature>
<evidence type="ECO:0000313" key="8">
    <source>
        <dbReference type="Proteomes" id="UP001152592"/>
    </source>
</evidence>
<dbReference type="PANTHER" id="PTHR24185">
    <property type="entry name" value="CALCIUM-INDEPENDENT PHOSPHOLIPASE A2-GAMMA"/>
    <property type="match status" value="1"/>
</dbReference>
<dbReference type="GO" id="GO:0047499">
    <property type="term" value="F:calcium-independent phospholipase A2 activity"/>
    <property type="evidence" value="ECO:0007669"/>
    <property type="project" value="TreeGrafter"/>
</dbReference>
<evidence type="ECO:0000256" key="3">
    <source>
        <dbReference type="ARBA" id="ARBA00022833"/>
    </source>
</evidence>
<evidence type="ECO:0000313" key="7">
    <source>
        <dbReference type="EMBL" id="CAG8217847.1"/>
    </source>
</evidence>
<dbReference type="InterPro" id="IPR036879">
    <property type="entry name" value="TF_MADSbox_sf"/>
</dbReference>
<dbReference type="PROSITE" id="PS51635">
    <property type="entry name" value="PNPLA"/>
    <property type="match status" value="1"/>
</dbReference>
<accession>A0A9W4N053</accession>
<dbReference type="GO" id="GO:0046486">
    <property type="term" value="P:glycerolipid metabolic process"/>
    <property type="evidence" value="ECO:0007669"/>
    <property type="project" value="UniProtKB-ARBA"/>
</dbReference>
<evidence type="ECO:0000256" key="1">
    <source>
        <dbReference type="ARBA" id="ARBA00022723"/>
    </source>
</evidence>
<evidence type="ECO:0000256" key="5">
    <source>
        <dbReference type="PROSITE-ProRule" id="PRU01161"/>
    </source>
</evidence>
<dbReference type="EMBL" id="CAJVPD010000001">
    <property type="protein sequence ID" value="CAG8217847.1"/>
    <property type="molecule type" value="Genomic_DNA"/>
</dbReference>
<evidence type="ECO:0000256" key="2">
    <source>
        <dbReference type="ARBA" id="ARBA00022771"/>
    </source>
</evidence>
<dbReference type="GO" id="GO:0016042">
    <property type="term" value="P:lipid catabolic process"/>
    <property type="evidence" value="ECO:0007669"/>
    <property type="project" value="UniProtKB-UniRule"/>
</dbReference>
<feature type="short sequence motif" description="GXGXXG" evidence="5">
    <location>
        <begin position="490"/>
        <end position="495"/>
    </location>
</feature>
<reference evidence="7" key="1">
    <citation type="submission" date="2021-07" db="EMBL/GenBank/DDBJ databases">
        <authorList>
            <person name="Branca A.L. A."/>
        </authorList>
    </citation>
    <scope>NUCLEOTIDE SEQUENCE</scope>
</reference>
<dbReference type="GO" id="GO:0045944">
    <property type="term" value="P:positive regulation of transcription by RNA polymerase II"/>
    <property type="evidence" value="ECO:0007669"/>
    <property type="project" value="UniProtKB-ARBA"/>
</dbReference>
<dbReference type="PROSITE" id="PS00518">
    <property type="entry name" value="ZF_RING_1"/>
    <property type="match status" value="1"/>
</dbReference>
<keyword evidence="4 5" id="KW-0443">Lipid metabolism</keyword>
<sequence length="1210" mass="135460">MQHKEDIGWLDIGKQQNSRLAVVENRRLKDIISQLEKPEEQYPSLCAFIGGPFKNHALQKIYPWNNIRRHVSDYKVRLRYDVSSLGCRQPILFVDGDIIQKDRKSPLKQLSAGAGHPIFWECDSAQFLLLVLWARLVFLFTDVICIFIDDYPESSQILELLTTFSQGRSTDPLSSKILPRLILISGESQANNDSEPQGILVHRKLLEPGLTSVYESFSEITTLRLGAYEASNTARYEPLRSLVGQELSSMRALRKKHLVQPNGKQLVDLFQAAFQHILVDFESRFNLLQATRAVYKVSNQITPNVSHYLQICSTAGLDAAQIIPTIASAVLMDHYVPGMLRLDPCLVFRAFYRSAIVEAYRERANNWPDRQPEEQVGELEAQLLQLFESLTETTRTPVELRKSQLASQSGWICRIRSNRICLYCLFQNAQHVLGCGHTLCDRCAHVFGTPSVGIEYEFTIRGCIYCLYQRPLIASVLPPTMSPSVLAIDGGGVRGVIPLEFLFLVHEHLHPCRIQDVVDLALGTSSGGLIVIGLFIMSWNIATCSEIFDNLARRIFHKRRRSPLTLFNFVDQSGSVLGNLSKWIHWLLHDSCYDAKTFDDALKGVFGDNRLMFGNSRDDPRGSLRSNSKVGVVTTSISRETGAFVIGNFNTTGEPEDKAGKVELRIPARTVSNLSSTAGQMSRFYGLLIRPMSPMFGKRTSSPKDIGWLVFSYSFIGFRARATAAAPFFFTPADLPGIGSFQDGGLKHNFAGEIASQVSRQIWPEAIGSTRLLSLGTGVAKREVDPTPHFRHIFRDSFIRRGFDAWMSTLDTEGDWRKLKGQLNVAVRSDYHRLNVELNGTPNTIDSVETMDDYRNLVLGQPGSSRRARQAATTLLVSRFFFELTELPDNTAAPFWCRGSIRCKGSARDVIMALTRLYPEGLTYVSGKSMVDSFHGLNDLCELCGSYVRPLSFMVHHFNHPVDLFLQASPTHRWRLSGFPESLANFAAKQGLTSSFGYSTHGFPGRIACGGCETLSGFSQTKRRKRGSTQSRGGSKKTVSYSVPLYILGFRMSSDDVYYIFENSTVLMGGPDPHRLVRKKLKQRSTTLKSKALELATQCDADVYLLICSSRETYVYNSNEDDPSWPPPDHDLESHYAKLIRVQPSSGHCGSTQKSSCSTKSTEDSVQLDSILEYFAARRKLLGEALVDMEKLHSPSTYGTPRANANCEGI</sequence>
<dbReference type="GO" id="GO:0016020">
    <property type="term" value="C:membrane"/>
    <property type="evidence" value="ECO:0007669"/>
    <property type="project" value="TreeGrafter"/>
</dbReference>
<feature type="short sequence motif" description="GXSXG" evidence="5">
    <location>
        <begin position="523"/>
        <end position="527"/>
    </location>
</feature>
<protein>
    <recommendedName>
        <fullName evidence="6">PNPLA domain-containing protein</fullName>
    </recommendedName>
</protein>
<dbReference type="GO" id="GO:0008270">
    <property type="term" value="F:zinc ion binding"/>
    <property type="evidence" value="ECO:0007669"/>
    <property type="project" value="UniProtKB-KW"/>
</dbReference>